<sequence length="234" mass="24733">MSRGIGVMETLRDGVPEWTLEGFATVSLLGDLLVIVPALGLLYLADIGRSLAQGDRDRPLCSDRTAFLVAAVFGGLALVVLLKAMFAFPRPPAELHVIEPSEHGFPSGHTMAATVFWGALVLWLPVSQRSVRLAVAGVIVPLVGISRLALGVHYLVDILASMAFGAAYLAVIAWLTQGRPERAFGVAIAVAVLGAVVTQGSGRAVLALVGTVGAAAGWWVVELRSIRKRLFDLF</sequence>
<gene>
    <name evidence="3" type="ORF">C494_20068</name>
</gene>
<feature type="transmembrane region" description="Helical" evidence="1">
    <location>
        <begin position="133"/>
        <end position="152"/>
    </location>
</feature>
<dbReference type="AlphaFoldDB" id="L9W2U4"/>
<proteinExistence type="predicted"/>
<dbReference type="Proteomes" id="UP000011690">
    <property type="component" value="Unassembled WGS sequence"/>
</dbReference>
<feature type="transmembrane region" description="Helical" evidence="1">
    <location>
        <begin position="108"/>
        <end position="126"/>
    </location>
</feature>
<dbReference type="SMART" id="SM00014">
    <property type="entry name" value="acidPPc"/>
    <property type="match status" value="1"/>
</dbReference>
<evidence type="ECO:0000313" key="3">
    <source>
        <dbReference type="EMBL" id="ELY42638.1"/>
    </source>
</evidence>
<evidence type="ECO:0000256" key="1">
    <source>
        <dbReference type="SAM" id="Phobius"/>
    </source>
</evidence>
<dbReference type="PANTHER" id="PTHR14969:SF13">
    <property type="entry name" value="AT30094P"/>
    <property type="match status" value="1"/>
</dbReference>
<dbReference type="InterPro" id="IPR000326">
    <property type="entry name" value="PAP2/HPO"/>
</dbReference>
<evidence type="ECO:0000313" key="4">
    <source>
        <dbReference type="Proteomes" id="UP000011690"/>
    </source>
</evidence>
<feature type="transmembrane region" description="Helical" evidence="1">
    <location>
        <begin position="158"/>
        <end position="175"/>
    </location>
</feature>
<keyword evidence="4" id="KW-1185">Reference proteome</keyword>
<dbReference type="Gene3D" id="1.20.144.10">
    <property type="entry name" value="Phosphatidic acid phosphatase type 2/haloperoxidase"/>
    <property type="match status" value="1"/>
</dbReference>
<protein>
    <submittedName>
        <fullName evidence="3">PA-phosphatase-like phosphoesterase</fullName>
    </submittedName>
</protein>
<dbReference type="Pfam" id="PF01569">
    <property type="entry name" value="PAP2"/>
    <property type="match status" value="1"/>
</dbReference>
<dbReference type="InterPro" id="IPR036938">
    <property type="entry name" value="PAP2/HPO_sf"/>
</dbReference>
<dbReference type="PANTHER" id="PTHR14969">
    <property type="entry name" value="SPHINGOSINE-1-PHOSPHATE PHOSPHOHYDROLASE"/>
    <property type="match status" value="1"/>
</dbReference>
<accession>L9W2U4</accession>
<dbReference type="EMBL" id="AOHY01000059">
    <property type="protein sequence ID" value="ELY42638.1"/>
    <property type="molecule type" value="Genomic_DNA"/>
</dbReference>
<dbReference type="RefSeq" id="WP_006068120.1">
    <property type="nucleotide sequence ID" value="NZ_AOHY01000059.1"/>
</dbReference>
<dbReference type="OrthoDB" id="163443at2157"/>
<organism evidence="3 4">
    <name type="scientific">Natronorubrum bangense JCM 10635</name>
    <dbReference type="NCBI Taxonomy" id="1227500"/>
    <lineage>
        <taxon>Archaea</taxon>
        <taxon>Methanobacteriati</taxon>
        <taxon>Methanobacteriota</taxon>
        <taxon>Stenosarchaea group</taxon>
        <taxon>Halobacteria</taxon>
        <taxon>Halobacteriales</taxon>
        <taxon>Natrialbaceae</taxon>
        <taxon>Natronorubrum</taxon>
    </lineage>
</organism>
<feature type="transmembrane region" description="Helical" evidence="1">
    <location>
        <begin position="23"/>
        <end position="45"/>
    </location>
</feature>
<keyword evidence="1" id="KW-0472">Membrane</keyword>
<feature type="transmembrane region" description="Helical" evidence="1">
    <location>
        <begin position="66"/>
        <end position="88"/>
    </location>
</feature>
<keyword evidence="1" id="KW-0812">Transmembrane</keyword>
<feature type="transmembrane region" description="Helical" evidence="1">
    <location>
        <begin position="204"/>
        <end position="221"/>
    </location>
</feature>
<dbReference type="PATRIC" id="fig|1227500.6.peg.4056"/>
<dbReference type="SUPFAM" id="SSF48317">
    <property type="entry name" value="Acid phosphatase/Vanadium-dependent haloperoxidase"/>
    <property type="match status" value="1"/>
</dbReference>
<dbReference type="eggNOG" id="arCOG03058">
    <property type="taxonomic scope" value="Archaea"/>
</dbReference>
<reference evidence="3 4" key="1">
    <citation type="journal article" date="2014" name="PLoS Genet.">
        <title>Phylogenetically driven sequencing of extremely halophilic archaea reveals strategies for static and dynamic osmo-response.</title>
        <authorList>
            <person name="Becker E.A."/>
            <person name="Seitzer P.M."/>
            <person name="Tritt A."/>
            <person name="Larsen D."/>
            <person name="Krusor M."/>
            <person name="Yao A.I."/>
            <person name="Wu D."/>
            <person name="Madern D."/>
            <person name="Eisen J.A."/>
            <person name="Darling A.E."/>
            <person name="Facciotti M.T."/>
        </authorList>
    </citation>
    <scope>NUCLEOTIDE SEQUENCE [LARGE SCALE GENOMIC DNA]</scope>
    <source>
        <strain evidence="3 4">JCM 10635</strain>
    </source>
</reference>
<name>L9W2U4_9EURY</name>
<keyword evidence="1" id="KW-1133">Transmembrane helix</keyword>
<feature type="transmembrane region" description="Helical" evidence="1">
    <location>
        <begin position="182"/>
        <end position="198"/>
    </location>
</feature>
<evidence type="ECO:0000259" key="2">
    <source>
        <dbReference type="SMART" id="SM00014"/>
    </source>
</evidence>
<comment type="caution">
    <text evidence="3">The sequence shown here is derived from an EMBL/GenBank/DDBJ whole genome shotgun (WGS) entry which is preliminary data.</text>
</comment>
<feature type="domain" description="Phosphatidic acid phosphatase type 2/haloperoxidase" evidence="2">
    <location>
        <begin position="65"/>
        <end position="173"/>
    </location>
</feature>